<feature type="binding site" evidence="6">
    <location>
        <begin position="249"/>
        <end position="255"/>
    </location>
    <ligand>
        <name>GTP</name>
        <dbReference type="ChEBI" id="CHEBI:37565"/>
    </ligand>
</feature>
<dbReference type="InterPro" id="IPR027266">
    <property type="entry name" value="TrmE/GcvT-like"/>
</dbReference>
<dbReference type="InterPro" id="IPR027368">
    <property type="entry name" value="MnmE_dom2"/>
</dbReference>
<dbReference type="InterPro" id="IPR006073">
    <property type="entry name" value="GTP-bd"/>
</dbReference>
<dbReference type="NCBIfam" id="TIGR00231">
    <property type="entry name" value="small_GTP"/>
    <property type="match status" value="1"/>
</dbReference>
<comment type="cofactor">
    <cofactor evidence="6">
        <name>K(+)</name>
        <dbReference type="ChEBI" id="CHEBI:29103"/>
    </cofactor>
    <text evidence="6">Binds 1 potassium ion per subunit.</text>
</comment>
<evidence type="ECO:0000313" key="10">
    <source>
        <dbReference type="Proteomes" id="UP001418637"/>
    </source>
</evidence>
<dbReference type="InterPro" id="IPR031168">
    <property type="entry name" value="G_TrmE"/>
</dbReference>
<comment type="function">
    <text evidence="6">Exhibits a very high intrinsic GTPase hydrolysis rate. Involved in the addition of a carboxymethylaminomethyl (cmnm) group at the wobble position (U34) of certain tRNAs, forming tRNA-cmnm(5)s(2)U34.</text>
</comment>
<evidence type="ECO:0000256" key="5">
    <source>
        <dbReference type="ARBA" id="ARBA00023134"/>
    </source>
</evidence>
<feature type="binding site" evidence="6">
    <location>
        <position position="123"/>
    </location>
    <ligand>
        <name>(6S)-5-formyl-5,6,7,8-tetrahydrofolate</name>
        <dbReference type="ChEBI" id="CHEBI:57457"/>
    </ligand>
</feature>
<protein>
    <recommendedName>
        <fullName evidence="6">tRNA modification GTPase MnmE</fullName>
        <ecNumber evidence="6">3.6.-.-</ecNumber>
    </recommendedName>
</protein>
<evidence type="ECO:0000256" key="1">
    <source>
        <dbReference type="ARBA" id="ARBA00011043"/>
    </source>
</evidence>
<comment type="subunit">
    <text evidence="6">Homodimer. Heterotetramer of two MnmE and two MnmG subunits.</text>
</comment>
<dbReference type="SUPFAM" id="SSF52540">
    <property type="entry name" value="P-loop containing nucleoside triphosphate hydrolases"/>
    <property type="match status" value="1"/>
</dbReference>
<dbReference type="InterPro" id="IPR004520">
    <property type="entry name" value="GTPase_MnmE"/>
</dbReference>
<dbReference type="Pfam" id="PF12631">
    <property type="entry name" value="MnmE_helical"/>
    <property type="match status" value="1"/>
</dbReference>
<name>A0ABV0BH44_9HYPH</name>
<feature type="binding site" evidence="6">
    <location>
        <position position="251"/>
    </location>
    <ligand>
        <name>K(+)</name>
        <dbReference type="ChEBI" id="CHEBI:29103"/>
    </ligand>
</feature>
<keyword evidence="2 6" id="KW-0819">tRNA processing</keyword>
<dbReference type="PROSITE" id="PS51709">
    <property type="entry name" value="G_TRME"/>
    <property type="match status" value="1"/>
</dbReference>
<feature type="binding site" evidence="6">
    <location>
        <begin position="230"/>
        <end position="235"/>
    </location>
    <ligand>
        <name>GTP</name>
        <dbReference type="ChEBI" id="CHEBI:37565"/>
    </ligand>
</feature>
<keyword evidence="3 6" id="KW-0547">Nucleotide-binding</keyword>
<dbReference type="CDD" id="cd04164">
    <property type="entry name" value="trmE"/>
    <property type="match status" value="1"/>
</dbReference>
<keyword evidence="6" id="KW-0460">Magnesium</keyword>
<feature type="binding site" evidence="6">
    <location>
        <position position="230"/>
    </location>
    <ligand>
        <name>K(+)</name>
        <dbReference type="ChEBI" id="CHEBI:29103"/>
    </ligand>
</feature>
<comment type="caution">
    <text evidence="9">The sequence shown here is derived from an EMBL/GenBank/DDBJ whole genome shotgun (WGS) entry which is preliminary data.</text>
</comment>
<dbReference type="InterPro" id="IPR018948">
    <property type="entry name" value="GTP-bd_TrmE_N"/>
</dbReference>
<evidence type="ECO:0000259" key="8">
    <source>
        <dbReference type="PROSITE" id="PS51709"/>
    </source>
</evidence>
<dbReference type="InterPro" id="IPR025867">
    <property type="entry name" value="MnmE_helical"/>
</dbReference>
<dbReference type="EMBL" id="JBBYXI010000001">
    <property type="protein sequence ID" value="MEN3929621.1"/>
    <property type="molecule type" value="Genomic_DNA"/>
</dbReference>
<keyword evidence="6" id="KW-0479">Metal-binding</keyword>
<feature type="domain" description="TrmE-type G" evidence="8">
    <location>
        <begin position="220"/>
        <end position="362"/>
    </location>
</feature>
<evidence type="ECO:0000256" key="6">
    <source>
        <dbReference type="HAMAP-Rule" id="MF_00379"/>
    </source>
</evidence>
<accession>A0ABV0BH44</accession>
<keyword evidence="6" id="KW-0963">Cytoplasm</keyword>
<keyword evidence="4 6" id="KW-0630">Potassium</keyword>
<dbReference type="Gene3D" id="3.40.50.300">
    <property type="entry name" value="P-loop containing nucleotide triphosphate hydrolases"/>
    <property type="match status" value="1"/>
</dbReference>
<dbReference type="Pfam" id="PF01926">
    <property type="entry name" value="MMR_HSR1"/>
    <property type="match status" value="1"/>
</dbReference>
<dbReference type="Gene3D" id="1.20.120.430">
    <property type="entry name" value="tRNA modification GTPase MnmE domain 2"/>
    <property type="match status" value="1"/>
</dbReference>
<dbReference type="SUPFAM" id="SSF116878">
    <property type="entry name" value="TrmE connector domain"/>
    <property type="match status" value="1"/>
</dbReference>
<dbReference type="CDD" id="cd14858">
    <property type="entry name" value="TrmE_N"/>
    <property type="match status" value="1"/>
</dbReference>
<dbReference type="HAMAP" id="MF_00379">
    <property type="entry name" value="GTPase_MnmE"/>
    <property type="match status" value="1"/>
</dbReference>
<dbReference type="PANTHER" id="PTHR42714:SF2">
    <property type="entry name" value="TRNA MODIFICATION GTPASE GTPBP3, MITOCHONDRIAL"/>
    <property type="match status" value="1"/>
</dbReference>
<dbReference type="NCBIfam" id="NF003661">
    <property type="entry name" value="PRK05291.1-3"/>
    <property type="match status" value="1"/>
</dbReference>
<reference evidence="9 10" key="1">
    <citation type="submission" date="2024-04" db="EMBL/GenBank/DDBJ databases">
        <title>A novel species isolated from cricket.</title>
        <authorList>
            <person name="Wang H.-C."/>
        </authorList>
    </citation>
    <scope>NUCLEOTIDE SEQUENCE [LARGE SCALE GENOMIC DNA]</scope>
    <source>
        <strain evidence="9 10">WL0021</strain>
    </source>
</reference>
<dbReference type="PANTHER" id="PTHR42714">
    <property type="entry name" value="TRNA MODIFICATION GTPASE GTPBP3"/>
    <property type="match status" value="1"/>
</dbReference>
<gene>
    <name evidence="6 9" type="primary">mnmE</name>
    <name evidence="6" type="synonym">trmE</name>
    <name evidence="9" type="ORF">WJT86_00935</name>
</gene>
<organism evidence="9 10">
    <name type="scientific">Hohaiivirga grylli</name>
    <dbReference type="NCBI Taxonomy" id="3133970"/>
    <lineage>
        <taxon>Bacteria</taxon>
        <taxon>Pseudomonadati</taxon>
        <taxon>Pseudomonadota</taxon>
        <taxon>Alphaproteobacteria</taxon>
        <taxon>Hyphomicrobiales</taxon>
        <taxon>Methylobacteriaceae</taxon>
        <taxon>Hohaiivirga</taxon>
    </lineage>
</organism>
<dbReference type="GO" id="GO:0016787">
    <property type="term" value="F:hydrolase activity"/>
    <property type="evidence" value="ECO:0007669"/>
    <property type="project" value="UniProtKB-KW"/>
</dbReference>
<comment type="caution">
    <text evidence="6">Lacks conserved residue(s) required for the propagation of feature annotation.</text>
</comment>
<dbReference type="Pfam" id="PF10396">
    <property type="entry name" value="TrmE_N"/>
    <property type="match status" value="1"/>
</dbReference>
<proteinExistence type="inferred from homology"/>
<comment type="subcellular location">
    <subcellularLocation>
        <location evidence="6">Cytoplasm</location>
    </subcellularLocation>
</comment>
<keyword evidence="10" id="KW-1185">Reference proteome</keyword>
<dbReference type="InterPro" id="IPR027417">
    <property type="entry name" value="P-loop_NTPase"/>
</dbReference>
<feature type="binding site" evidence="6">
    <location>
        <position position="254"/>
    </location>
    <ligand>
        <name>K(+)</name>
        <dbReference type="ChEBI" id="CHEBI:29103"/>
    </ligand>
</feature>
<keyword evidence="5 6" id="KW-0342">GTP-binding</keyword>
<dbReference type="InterPro" id="IPR005225">
    <property type="entry name" value="Small_GTP-bd"/>
</dbReference>
<feature type="binding site" evidence="6">
    <location>
        <position position="83"/>
    </location>
    <ligand>
        <name>(6S)-5-formyl-5,6,7,8-tetrahydrofolate</name>
        <dbReference type="ChEBI" id="CHEBI:57457"/>
    </ligand>
</feature>
<keyword evidence="6 9" id="KW-0378">Hydrolase</keyword>
<comment type="similarity">
    <text evidence="1 6 7">Belongs to the TRAFAC class TrmE-Era-EngA-EngB-Septin-like GTPase superfamily. TrmE GTPase family.</text>
</comment>
<feature type="binding site" evidence="6">
    <location>
        <position position="439"/>
    </location>
    <ligand>
        <name>(6S)-5-formyl-5,6,7,8-tetrahydrofolate</name>
        <dbReference type="ChEBI" id="CHEBI:57457"/>
    </ligand>
</feature>
<evidence type="ECO:0000256" key="2">
    <source>
        <dbReference type="ARBA" id="ARBA00022694"/>
    </source>
</evidence>
<feature type="binding site" evidence="6">
    <location>
        <position position="234"/>
    </location>
    <ligand>
        <name>Mg(2+)</name>
        <dbReference type="ChEBI" id="CHEBI:18420"/>
    </ligand>
</feature>
<dbReference type="RefSeq" id="WP_346335619.1">
    <property type="nucleotide sequence ID" value="NZ_JBBYXI010000001.1"/>
</dbReference>
<evidence type="ECO:0000313" key="9">
    <source>
        <dbReference type="EMBL" id="MEN3929621.1"/>
    </source>
</evidence>
<feature type="binding site" evidence="6">
    <location>
        <position position="25"/>
    </location>
    <ligand>
        <name>(6S)-5-formyl-5,6,7,8-tetrahydrofolate</name>
        <dbReference type="ChEBI" id="CHEBI:57457"/>
    </ligand>
</feature>
<dbReference type="Proteomes" id="UP001418637">
    <property type="component" value="Unassembled WGS sequence"/>
</dbReference>
<feature type="binding site" evidence="6">
    <location>
        <position position="255"/>
    </location>
    <ligand>
        <name>Mg(2+)</name>
        <dbReference type="ChEBI" id="CHEBI:18420"/>
    </ligand>
</feature>
<evidence type="ECO:0000256" key="3">
    <source>
        <dbReference type="ARBA" id="ARBA00022741"/>
    </source>
</evidence>
<feature type="binding site" evidence="6">
    <location>
        <position position="249"/>
    </location>
    <ligand>
        <name>K(+)</name>
        <dbReference type="ChEBI" id="CHEBI:29103"/>
    </ligand>
</feature>
<dbReference type="Gene3D" id="3.30.1360.120">
    <property type="entry name" value="Probable tRNA modification gtpase trme, domain 1"/>
    <property type="match status" value="1"/>
</dbReference>
<evidence type="ECO:0000256" key="7">
    <source>
        <dbReference type="RuleBase" id="RU003313"/>
    </source>
</evidence>
<feature type="binding site" evidence="6">
    <location>
        <begin position="274"/>
        <end position="277"/>
    </location>
    <ligand>
        <name>GTP</name>
        <dbReference type="ChEBI" id="CHEBI:37565"/>
    </ligand>
</feature>
<dbReference type="EC" id="3.6.-.-" evidence="6"/>
<dbReference type="NCBIfam" id="TIGR00450">
    <property type="entry name" value="mnmE_trmE_thdF"/>
    <property type="match status" value="1"/>
</dbReference>
<sequence length="439" mass="47710">MSDNSLDTIFAPASGHGRAAVCVIRISGNKTRFVLETIFSKLPTERRASLRHIIDPATGETLDQCLVLWMPGPASFTGEDQAELQIHGGIAVRQAVLKCLSAIEGCRAAKPGEFTRRAFLNGRMDLTAVEGLADLIDAETEAQRRQALRQMEGRVGEIIELWREDLLTALALMEAALDFSDEGDVADGQLEAQSMELIQRVRHAVDAELMNRTGERLREGLTIVLAGAPNAGKSTLLNALARREVAIVSPIAGTTRDVIETRLDLGGLPAVLVDTAGLRDSDDPIEQEGVARARKRAEDADIVLWLVAPGDNAENPPEGREIIRVATKNDLEHSSVTSDYSISATTGSGLSELIEGLEQRASRMMIGEDAIITRERHRKAMQDISECLERAVTLLQTNGLPELATEEIRLATRACGVMTGRIDVEDVLDRLFSSFCIGK</sequence>
<evidence type="ECO:0000256" key="4">
    <source>
        <dbReference type="ARBA" id="ARBA00022958"/>
    </source>
</evidence>